<evidence type="ECO:0000313" key="3">
    <source>
        <dbReference type="Proteomes" id="UP001219630"/>
    </source>
</evidence>
<accession>A0ABY8GAG4</accession>
<reference evidence="2 3" key="1">
    <citation type="submission" date="2022-12" db="EMBL/GenBank/DDBJ databases">
        <title>Complete genome sequencing of Dickeya lacustris type strain LMG30899.</title>
        <authorList>
            <person name="Dobhal S."/>
            <person name="Arizala D."/>
            <person name="Arif M."/>
        </authorList>
    </citation>
    <scope>NUCLEOTIDE SEQUENCE [LARGE SCALE GENOMIC DNA]</scope>
    <source>
        <strain evidence="2 3">LMG30899</strain>
    </source>
</reference>
<feature type="transmembrane region" description="Helical" evidence="1">
    <location>
        <begin position="25"/>
        <end position="42"/>
    </location>
</feature>
<keyword evidence="1" id="KW-1133">Transmembrane helix</keyword>
<evidence type="ECO:0000313" key="2">
    <source>
        <dbReference type="EMBL" id="WFN56925.1"/>
    </source>
</evidence>
<dbReference type="RefSeq" id="WP_164513021.1">
    <property type="nucleotide sequence ID" value="NZ_CP114280.1"/>
</dbReference>
<name>A0ABY8GAG4_9GAMM</name>
<organism evidence="2 3">
    <name type="scientific">Dickeya lacustris</name>
    <dbReference type="NCBI Taxonomy" id="2259638"/>
    <lineage>
        <taxon>Bacteria</taxon>
        <taxon>Pseudomonadati</taxon>
        <taxon>Pseudomonadota</taxon>
        <taxon>Gammaproteobacteria</taxon>
        <taxon>Enterobacterales</taxon>
        <taxon>Pectobacteriaceae</taxon>
        <taxon>Dickeya</taxon>
    </lineage>
</organism>
<sequence>MIRLHFDSGKKLKIHLSATYGTKQMISMLILCFSFFIPCFLYKYSVLCGKGSVFLTALLTYACKKAPVISKADDGVFRFNLLIYKGKKNLVRYQRSKNGW</sequence>
<dbReference type="Proteomes" id="UP001219630">
    <property type="component" value="Chromosome"/>
</dbReference>
<dbReference type="EMBL" id="CP114280">
    <property type="protein sequence ID" value="WFN56925.1"/>
    <property type="molecule type" value="Genomic_DNA"/>
</dbReference>
<keyword evidence="3" id="KW-1185">Reference proteome</keyword>
<evidence type="ECO:0000256" key="1">
    <source>
        <dbReference type="SAM" id="Phobius"/>
    </source>
</evidence>
<gene>
    <name evidence="2" type="ORF">O1Q98_06665</name>
</gene>
<keyword evidence="1" id="KW-0812">Transmembrane</keyword>
<proteinExistence type="predicted"/>
<protein>
    <submittedName>
        <fullName evidence="2">Uncharacterized protein</fullName>
    </submittedName>
</protein>
<keyword evidence="1" id="KW-0472">Membrane</keyword>